<dbReference type="EMBL" id="BMOM01000042">
    <property type="protein sequence ID" value="GGM20513.1"/>
    <property type="molecule type" value="Genomic_DNA"/>
</dbReference>
<accession>A0ABQ2GYY3</accession>
<sequence length="169" mass="17793">MTRRGWRPGRAALSHAVLGSALWLGLLGTAPAGATTAPPLTLAQQVGKAEVIVRARVGAAVNVKDGEITYLAYPLTLLETIAGDAASLPQNEGQPALFFLQGVNDLPEVRAGQEVIALLYARKLDSPVVGFNQGWYVITNGQVTAGDKASPITTPDQLRQAIRAAREAK</sequence>
<dbReference type="Proteomes" id="UP000661918">
    <property type="component" value="Unassembled WGS sequence"/>
</dbReference>
<organism evidence="1 2">
    <name type="scientific">Deinococcus aerophilus</name>
    <dbReference type="NCBI Taxonomy" id="522488"/>
    <lineage>
        <taxon>Bacteria</taxon>
        <taxon>Thermotogati</taxon>
        <taxon>Deinococcota</taxon>
        <taxon>Deinococci</taxon>
        <taxon>Deinococcales</taxon>
        <taxon>Deinococcaceae</taxon>
        <taxon>Deinococcus</taxon>
    </lineage>
</organism>
<comment type="caution">
    <text evidence="1">The sequence shown here is derived from an EMBL/GenBank/DDBJ whole genome shotgun (WGS) entry which is preliminary data.</text>
</comment>
<reference evidence="2" key="1">
    <citation type="journal article" date="2019" name="Int. J. Syst. Evol. Microbiol.">
        <title>The Global Catalogue of Microorganisms (GCM) 10K type strain sequencing project: providing services to taxonomists for standard genome sequencing and annotation.</title>
        <authorList>
            <consortium name="The Broad Institute Genomics Platform"/>
            <consortium name="The Broad Institute Genome Sequencing Center for Infectious Disease"/>
            <person name="Wu L."/>
            <person name="Ma J."/>
        </authorList>
    </citation>
    <scope>NUCLEOTIDE SEQUENCE [LARGE SCALE GENOMIC DNA]</scope>
    <source>
        <strain evidence="2">JCM 15443</strain>
    </source>
</reference>
<keyword evidence="2" id="KW-1185">Reference proteome</keyword>
<gene>
    <name evidence="1" type="ORF">GCM10010841_30620</name>
</gene>
<name>A0ABQ2GYY3_9DEIO</name>
<evidence type="ECO:0000313" key="2">
    <source>
        <dbReference type="Proteomes" id="UP000661918"/>
    </source>
</evidence>
<proteinExistence type="predicted"/>
<protein>
    <submittedName>
        <fullName evidence="1">Uncharacterized protein</fullName>
    </submittedName>
</protein>
<dbReference type="RefSeq" id="WP_229753159.1">
    <property type="nucleotide sequence ID" value="NZ_BMOM01000042.1"/>
</dbReference>
<evidence type="ECO:0000313" key="1">
    <source>
        <dbReference type="EMBL" id="GGM20513.1"/>
    </source>
</evidence>